<dbReference type="EMBL" id="KP027195">
    <property type="protein sequence ID" value="AJD82213.1"/>
    <property type="molecule type" value="Genomic_DNA"/>
</dbReference>
<organism evidence="1 2">
    <name type="scientific">Mycobacterium phage Cosmo</name>
    <dbReference type="NCBI Taxonomy" id="1567467"/>
    <lineage>
        <taxon>Viruses</taxon>
        <taxon>Duplodnaviria</taxon>
        <taxon>Heunggongvirae</taxon>
        <taxon>Uroviricota</taxon>
        <taxon>Caudoviricetes</taxon>
        <taxon>Vilmaviridae</taxon>
        <taxon>Wildcatvirus</taxon>
        <taxon>Wildcatvirus wildcat</taxon>
        <taxon>Mycobacterium virus Wildcat</taxon>
    </lineage>
</organism>
<evidence type="ECO:0000313" key="1">
    <source>
        <dbReference type="EMBL" id="AJD82213.1"/>
    </source>
</evidence>
<sequence>MFKVTLWEIDQTVGNPDAEVQRSYVLGTFDTLPAALKRSDEETERLAEMYPKARKYVGGQQFSLNVVKFGRADQYGDVYRSVFVSVGVTHK</sequence>
<evidence type="ECO:0000313" key="2">
    <source>
        <dbReference type="Proteomes" id="UP000031718"/>
    </source>
</evidence>
<dbReference type="Proteomes" id="UP000031718">
    <property type="component" value="Segment"/>
</dbReference>
<reference evidence="1 2" key="1">
    <citation type="submission" date="2014-10" db="EMBL/GenBank/DDBJ databases">
        <authorList>
            <person name="Mackenzie J."/>
            <person name="Lekholoane M."/>
            <person name="Leqhaoe R."/>
            <person name="Mcunu Z."/>
            <person name="Mzobe Z."/>
            <person name="Rodel H."/>
            <person name="Seagreen C."/>
            <person name="Mazeka N."/>
            <person name="Larsen M.H."/>
            <person name="Rubin E.J."/>
            <person name="Russell D.A."/>
            <person name="Guerrero C.A."/>
            <person name="Bowman C.A."/>
            <person name="Jacobs-Sera D."/>
            <person name="Hendrix R.W."/>
            <person name="Hatfull G.F."/>
        </authorList>
    </citation>
    <scope>NUCLEOTIDE SEQUENCE [LARGE SCALE GENOMIC DNA]</scope>
</reference>
<accession>A0A0B5A038</accession>
<name>A0A0B5A038_9CAUD</name>
<proteinExistence type="predicted"/>
<gene>
    <name evidence="1" type="primary">166</name>
    <name evidence="1" type="ORF">COSMO_166</name>
</gene>
<protein>
    <submittedName>
        <fullName evidence="1">Uncharacterized protein</fullName>
    </submittedName>
</protein>